<comment type="caution">
    <text evidence="3">The sequence shown here is derived from an EMBL/GenBank/DDBJ whole genome shotgun (WGS) entry which is preliminary data.</text>
</comment>
<organism evidence="3 4">
    <name type="scientific">Terrabacter aerolatus</name>
    <dbReference type="NCBI Taxonomy" id="422442"/>
    <lineage>
        <taxon>Bacteria</taxon>
        <taxon>Bacillati</taxon>
        <taxon>Actinomycetota</taxon>
        <taxon>Actinomycetes</taxon>
        <taxon>Micrococcales</taxon>
        <taxon>Intrasporangiaceae</taxon>
        <taxon>Terrabacter</taxon>
    </lineage>
</organism>
<dbReference type="PROSITE" id="PS51746">
    <property type="entry name" value="PPM_2"/>
    <property type="match status" value="1"/>
</dbReference>
<dbReference type="SMART" id="SM00332">
    <property type="entry name" value="PP2Cc"/>
    <property type="match status" value="1"/>
</dbReference>
<sequence length="270" mass="28560">MSAGLPTITSGVATDVGRVRQHNEDAALADGTVYVVADGMGGHAAGEVASRIAAETVVELAGRQVVQVRDIVAQVEEANRRILGSAARHPEQTGMGTTVAGLALVSVGGSRHWAVFNIGDSRVYRCLDGRLSQVTVDHSEVWELVERGLITPEEAQRHPGRNVVTRSLGRDPMGVVDTWVFPPYPGEVFVICSDGLSNELTREEIETVLAEQPDAGEAAAELVRRGVEAGGRDNVTAIVVAVQGQDSDSDVDEDTTPRENVNGSSGESRS</sequence>
<accession>A0A512D5Q4</accession>
<evidence type="ECO:0000313" key="4">
    <source>
        <dbReference type="Proteomes" id="UP000321534"/>
    </source>
</evidence>
<dbReference type="InterPro" id="IPR015655">
    <property type="entry name" value="PP2C"/>
</dbReference>
<dbReference type="CDD" id="cd00143">
    <property type="entry name" value="PP2Cc"/>
    <property type="match status" value="1"/>
</dbReference>
<dbReference type="OrthoDB" id="9801841at2"/>
<gene>
    <name evidence="3" type="ORF">TAE01_36040</name>
</gene>
<name>A0A512D5Q4_9MICO</name>
<dbReference type="Pfam" id="PF13672">
    <property type="entry name" value="PP2C_2"/>
    <property type="match status" value="1"/>
</dbReference>
<dbReference type="InterPro" id="IPR001932">
    <property type="entry name" value="PPM-type_phosphatase-like_dom"/>
</dbReference>
<keyword evidence="4" id="KW-1185">Reference proteome</keyword>
<dbReference type="SMART" id="SM00331">
    <property type="entry name" value="PP2C_SIG"/>
    <property type="match status" value="1"/>
</dbReference>
<dbReference type="AlphaFoldDB" id="A0A512D5Q4"/>
<evidence type="ECO:0000313" key="3">
    <source>
        <dbReference type="EMBL" id="GEO31794.1"/>
    </source>
</evidence>
<feature type="domain" description="PPM-type phosphatase" evidence="2">
    <location>
        <begin position="9"/>
        <end position="242"/>
    </location>
</feature>
<feature type="region of interest" description="Disordered" evidence="1">
    <location>
        <begin position="242"/>
        <end position="270"/>
    </location>
</feature>
<dbReference type="SUPFAM" id="SSF81606">
    <property type="entry name" value="PP2C-like"/>
    <property type="match status" value="1"/>
</dbReference>
<feature type="compositionally biased region" description="Polar residues" evidence="1">
    <location>
        <begin position="258"/>
        <end position="270"/>
    </location>
</feature>
<proteinExistence type="predicted"/>
<dbReference type="Proteomes" id="UP000321534">
    <property type="component" value="Unassembled WGS sequence"/>
</dbReference>
<dbReference type="RefSeq" id="WP_147068177.1">
    <property type="nucleotide sequence ID" value="NZ_BAAARO010000001.1"/>
</dbReference>
<dbReference type="InterPro" id="IPR036457">
    <property type="entry name" value="PPM-type-like_dom_sf"/>
</dbReference>
<dbReference type="EMBL" id="BJYX01000027">
    <property type="protein sequence ID" value="GEO31794.1"/>
    <property type="molecule type" value="Genomic_DNA"/>
</dbReference>
<dbReference type="PANTHER" id="PTHR47992">
    <property type="entry name" value="PROTEIN PHOSPHATASE"/>
    <property type="match status" value="1"/>
</dbReference>
<evidence type="ECO:0000256" key="1">
    <source>
        <dbReference type="SAM" id="MobiDB-lite"/>
    </source>
</evidence>
<dbReference type="GO" id="GO:0004722">
    <property type="term" value="F:protein serine/threonine phosphatase activity"/>
    <property type="evidence" value="ECO:0007669"/>
    <property type="project" value="InterPro"/>
</dbReference>
<dbReference type="Gene3D" id="3.60.40.10">
    <property type="entry name" value="PPM-type phosphatase domain"/>
    <property type="match status" value="1"/>
</dbReference>
<reference evidence="3 4" key="1">
    <citation type="submission" date="2019-07" db="EMBL/GenBank/DDBJ databases">
        <title>Whole genome shotgun sequence of Terrabacter aerolatus NBRC 106305.</title>
        <authorList>
            <person name="Hosoyama A."/>
            <person name="Uohara A."/>
            <person name="Ohji S."/>
            <person name="Ichikawa N."/>
        </authorList>
    </citation>
    <scope>NUCLEOTIDE SEQUENCE [LARGE SCALE GENOMIC DNA]</scope>
    <source>
        <strain evidence="3 4">NBRC 106305</strain>
    </source>
</reference>
<protein>
    <submittedName>
        <fullName evidence="3">Serine/threonine protein phosphatase</fullName>
    </submittedName>
</protein>
<evidence type="ECO:0000259" key="2">
    <source>
        <dbReference type="PROSITE" id="PS51746"/>
    </source>
</evidence>